<evidence type="ECO:0000256" key="6">
    <source>
        <dbReference type="ARBA" id="ARBA00023136"/>
    </source>
</evidence>
<keyword evidence="5" id="KW-1133">Transmembrane helix</keyword>
<protein>
    <submittedName>
        <fullName evidence="8">Biopolymer transporter ExbD</fullName>
    </submittedName>
</protein>
<sequence>MAVIKKEKRKGKVNIPTASMADIAFLLLIFFMVTTVFKVDTGIKLTLPSANEVQKVKRKDLAIVWVNESGKIAIEDKFVPMEYVSRIIREKNIETNGRLVVEIKADKEAKYGYINQLFEQLKKAQAVRVVLGANVEGSRG</sequence>
<keyword evidence="3" id="KW-1003">Cell membrane</keyword>
<evidence type="ECO:0000313" key="9">
    <source>
        <dbReference type="Proteomes" id="UP000324143"/>
    </source>
</evidence>
<organism evidence="8 9">
    <name type="scientific">Candidatus Mcinerneyibacterium aminivorans</name>
    <dbReference type="NCBI Taxonomy" id="2703815"/>
    <lineage>
        <taxon>Bacteria</taxon>
        <taxon>Candidatus Macinerneyibacteriota</taxon>
        <taxon>Candidatus Mcinerneyibacteria</taxon>
        <taxon>Candidatus Mcinerneyibacteriales</taxon>
        <taxon>Candidatus Mcinerneyibacteriaceae</taxon>
        <taxon>Candidatus Mcinerneyibacterium</taxon>
    </lineage>
</organism>
<evidence type="ECO:0000256" key="2">
    <source>
        <dbReference type="ARBA" id="ARBA00005811"/>
    </source>
</evidence>
<dbReference type="PANTHER" id="PTHR30558:SF3">
    <property type="entry name" value="BIOPOLYMER TRANSPORT PROTEIN EXBD-RELATED"/>
    <property type="match status" value="1"/>
</dbReference>
<keyword evidence="7" id="KW-0813">Transport</keyword>
<dbReference type="PANTHER" id="PTHR30558">
    <property type="entry name" value="EXBD MEMBRANE COMPONENT OF PMF-DRIVEN MACROMOLECULE IMPORT SYSTEM"/>
    <property type="match status" value="1"/>
</dbReference>
<dbReference type="GO" id="GO:0015031">
    <property type="term" value="P:protein transport"/>
    <property type="evidence" value="ECO:0007669"/>
    <property type="project" value="UniProtKB-KW"/>
</dbReference>
<comment type="subcellular location">
    <subcellularLocation>
        <location evidence="1">Cell membrane</location>
        <topology evidence="1">Single-pass membrane protein</topology>
    </subcellularLocation>
    <subcellularLocation>
        <location evidence="7">Cell membrane</location>
        <topology evidence="7">Single-pass type II membrane protein</topology>
    </subcellularLocation>
</comment>
<keyword evidence="4 7" id="KW-0812">Transmembrane</keyword>
<dbReference type="EMBL" id="VSIX01000139">
    <property type="protein sequence ID" value="TYB30374.1"/>
    <property type="molecule type" value="Genomic_DNA"/>
</dbReference>
<evidence type="ECO:0000256" key="4">
    <source>
        <dbReference type="ARBA" id="ARBA00022692"/>
    </source>
</evidence>
<dbReference type="Pfam" id="PF02472">
    <property type="entry name" value="ExbD"/>
    <property type="match status" value="1"/>
</dbReference>
<comment type="caution">
    <text evidence="8">The sequence shown here is derived from an EMBL/GenBank/DDBJ whole genome shotgun (WGS) entry which is preliminary data.</text>
</comment>
<name>A0A5D0M9E4_9BACT</name>
<gene>
    <name evidence="8" type="ORF">FXF47_09560</name>
</gene>
<dbReference type="Gene3D" id="3.30.420.270">
    <property type="match status" value="1"/>
</dbReference>
<accession>A0A5D0M9E4</accession>
<evidence type="ECO:0000256" key="5">
    <source>
        <dbReference type="ARBA" id="ARBA00022989"/>
    </source>
</evidence>
<dbReference type="Proteomes" id="UP000324143">
    <property type="component" value="Unassembled WGS sequence"/>
</dbReference>
<proteinExistence type="inferred from homology"/>
<dbReference type="GO" id="GO:0022857">
    <property type="term" value="F:transmembrane transporter activity"/>
    <property type="evidence" value="ECO:0007669"/>
    <property type="project" value="InterPro"/>
</dbReference>
<dbReference type="GO" id="GO:0005886">
    <property type="term" value="C:plasma membrane"/>
    <property type="evidence" value="ECO:0007669"/>
    <property type="project" value="UniProtKB-SubCell"/>
</dbReference>
<reference evidence="8" key="1">
    <citation type="submission" date="2019-08" db="EMBL/GenBank/DDBJ databases">
        <title>Genomic characterization of a novel candidate phylum (ARYD3) from a high temperature, high salinity tertiary oil reservoir in north central Oklahoma, USA.</title>
        <authorList>
            <person name="Youssef N.H."/>
            <person name="Yadav A."/>
            <person name="Elshahed M.S."/>
        </authorList>
    </citation>
    <scope>NUCLEOTIDE SEQUENCE [LARGE SCALE GENOMIC DNA]</scope>
    <source>
        <strain evidence="8">ARYD3</strain>
    </source>
</reference>
<dbReference type="InterPro" id="IPR003400">
    <property type="entry name" value="ExbD"/>
</dbReference>
<comment type="similarity">
    <text evidence="2 7">Belongs to the ExbD/TolR family.</text>
</comment>
<evidence type="ECO:0000256" key="1">
    <source>
        <dbReference type="ARBA" id="ARBA00004162"/>
    </source>
</evidence>
<keyword evidence="7" id="KW-0653">Protein transport</keyword>
<keyword evidence="9" id="KW-1185">Reference proteome</keyword>
<dbReference type="AlphaFoldDB" id="A0A5D0M9E4"/>
<evidence type="ECO:0000313" key="8">
    <source>
        <dbReference type="EMBL" id="TYB30374.1"/>
    </source>
</evidence>
<evidence type="ECO:0000256" key="3">
    <source>
        <dbReference type="ARBA" id="ARBA00022475"/>
    </source>
</evidence>
<keyword evidence="6" id="KW-0472">Membrane</keyword>
<evidence type="ECO:0000256" key="7">
    <source>
        <dbReference type="RuleBase" id="RU003879"/>
    </source>
</evidence>